<dbReference type="AlphaFoldDB" id="A0A927GIZ3"/>
<evidence type="ECO:0000313" key="2">
    <source>
        <dbReference type="Proteomes" id="UP000612233"/>
    </source>
</evidence>
<evidence type="ECO:0000313" key="1">
    <source>
        <dbReference type="EMBL" id="MBD2767937.1"/>
    </source>
</evidence>
<accession>A0A927GIZ3</accession>
<dbReference type="InterPro" id="IPR051082">
    <property type="entry name" value="Pentapeptide-BTB/POZ_domain"/>
</dbReference>
<dbReference type="PANTHER" id="PTHR14136">
    <property type="entry name" value="BTB_POZ DOMAIN-CONTAINING PROTEIN KCTD9"/>
    <property type="match status" value="1"/>
</dbReference>
<dbReference type="EMBL" id="JACXAD010000007">
    <property type="protein sequence ID" value="MBD2767937.1"/>
    <property type="molecule type" value="Genomic_DNA"/>
</dbReference>
<dbReference type="SUPFAM" id="SSF141571">
    <property type="entry name" value="Pentapeptide repeat-like"/>
    <property type="match status" value="1"/>
</dbReference>
<proteinExistence type="predicted"/>
<dbReference type="InterPro" id="IPR001646">
    <property type="entry name" value="5peptide_repeat"/>
</dbReference>
<keyword evidence="2" id="KW-1185">Reference proteome</keyword>
<dbReference type="PANTHER" id="PTHR14136:SF17">
    <property type="entry name" value="BTB_POZ DOMAIN-CONTAINING PROTEIN KCTD9"/>
    <property type="match status" value="1"/>
</dbReference>
<gene>
    <name evidence="1" type="ORF">IC235_08520</name>
</gene>
<organism evidence="1 2">
    <name type="scientific">Hymenobacter montanus</name>
    <dbReference type="NCBI Taxonomy" id="2771359"/>
    <lineage>
        <taxon>Bacteria</taxon>
        <taxon>Pseudomonadati</taxon>
        <taxon>Bacteroidota</taxon>
        <taxon>Cytophagia</taxon>
        <taxon>Cytophagales</taxon>
        <taxon>Hymenobacteraceae</taxon>
        <taxon>Hymenobacter</taxon>
    </lineage>
</organism>
<dbReference type="Gene3D" id="2.160.20.80">
    <property type="entry name" value="E3 ubiquitin-protein ligase SopA"/>
    <property type="match status" value="1"/>
</dbReference>
<dbReference type="Proteomes" id="UP000612233">
    <property type="component" value="Unassembled WGS sequence"/>
</dbReference>
<dbReference type="Pfam" id="PF00805">
    <property type="entry name" value="Pentapeptide"/>
    <property type="match status" value="2"/>
</dbReference>
<protein>
    <submittedName>
        <fullName evidence="1">Pentapeptide repeat-containing protein</fullName>
    </submittedName>
</protein>
<name>A0A927GIZ3_9BACT</name>
<reference evidence="1" key="1">
    <citation type="submission" date="2020-09" db="EMBL/GenBank/DDBJ databases">
        <authorList>
            <person name="Kim M.K."/>
        </authorList>
    </citation>
    <scope>NUCLEOTIDE SEQUENCE</scope>
    <source>
        <strain evidence="1">BT664</strain>
    </source>
</reference>
<dbReference type="RefSeq" id="WP_191004751.1">
    <property type="nucleotide sequence ID" value="NZ_JACXAD010000007.1"/>
</dbReference>
<sequence length="204" mass="22206">MALHPPGLLKKLKLHHDWLESLGRSGRQLALEDDDCTGLDFSGRILSQASLPGVRFDKASLKQVDLYSSNLASASFSGADLTEADLTRATLDYASLNDASLRNAKAFKASFIEVDMRGADLTDANLTDAYFVGADLERAILRGANITGATLEGVRLFRADLTSVKGFERVSAKWIDIGPEESPIRLEGDQLRDWLVCAVRGKAH</sequence>
<comment type="caution">
    <text evidence="1">The sequence shown here is derived from an EMBL/GenBank/DDBJ whole genome shotgun (WGS) entry which is preliminary data.</text>
</comment>